<evidence type="ECO:0000313" key="8">
    <source>
        <dbReference type="EMBL" id="OCQ19145.1"/>
    </source>
</evidence>
<dbReference type="AlphaFoldDB" id="A0A1C0TL73"/>
<gene>
    <name evidence="8" type="ORF">A7985_20600</name>
</gene>
<comment type="subcellular location">
    <subcellularLocation>
        <location evidence="1">Cell outer membrane</location>
        <topology evidence="1">Lipid-anchor</topology>
    </subcellularLocation>
</comment>
<evidence type="ECO:0000256" key="6">
    <source>
        <dbReference type="ARBA" id="ARBA00023288"/>
    </source>
</evidence>
<evidence type="ECO:0000256" key="4">
    <source>
        <dbReference type="ARBA" id="ARBA00023139"/>
    </source>
</evidence>
<sequence length="103" mass="11553">MANSLITAMYDLTFPQLGNKFRPQKLLFSRILLLCDYKGTDIINLMKATYTQISLLALVLTSSLTLSACGQRGPLYLPEDADKNRTSQPQPEVQDKAKTDEKE</sequence>
<dbReference type="RefSeq" id="WP_065792352.1">
    <property type="nucleotide sequence ID" value="NZ_MAUJ01000009.1"/>
</dbReference>
<reference evidence="9" key="1">
    <citation type="submission" date="2016-07" db="EMBL/GenBank/DDBJ databases">
        <authorList>
            <person name="Florea S."/>
            <person name="Webb J.S."/>
            <person name="Jaromczyk J."/>
            <person name="Schardl C.L."/>
        </authorList>
    </citation>
    <scope>NUCLEOTIDE SEQUENCE [LARGE SCALE GENOMIC DNA]</scope>
    <source>
        <strain evidence="9">IPB1</strain>
    </source>
</reference>
<dbReference type="EMBL" id="MAUJ01000009">
    <property type="protein sequence ID" value="OCQ19145.1"/>
    <property type="molecule type" value="Genomic_DNA"/>
</dbReference>
<evidence type="ECO:0000256" key="3">
    <source>
        <dbReference type="ARBA" id="ARBA00023136"/>
    </source>
</evidence>
<keyword evidence="5" id="KW-0998">Cell outer membrane</keyword>
<feature type="compositionally biased region" description="Basic and acidic residues" evidence="7">
    <location>
        <begin position="93"/>
        <end position="103"/>
    </location>
</feature>
<evidence type="ECO:0000256" key="2">
    <source>
        <dbReference type="ARBA" id="ARBA00022729"/>
    </source>
</evidence>
<dbReference type="Pfam" id="PF13627">
    <property type="entry name" value="LptM_cons"/>
    <property type="match status" value="1"/>
</dbReference>
<dbReference type="GO" id="GO:0009279">
    <property type="term" value="C:cell outer membrane"/>
    <property type="evidence" value="ECO:0007669"/>
    <property type="project" value="UniProtKB-SubCell"/>
</dbReference>
<evidence type="ECO:0000256" key="1">
    <source>
        <dbReference type="ARBA" id="ARBA00004459"/>
    </source>
</evidence>
<evidence type="ECO:0000256" key="5">
    <source>
        <dbReference type="ARBA" id="ARBA00023237"/>
    </source>
</evidence>
<evidence type="ECO:0000313" key="9">
    <source>
        <dbReference type="Proteomes" id="UP000093366"/>
    </source>
</evidence>
<feature type="region of interest" description="Disordered" evidence="7">
    <location>
        <begin position="77"/>
        <end position="103"/>
    </location>
</feature>
<dbReference type="NCBIfam" id="NF047847">
    <property type="entry name" value="SS_mature_LptM"/>
    <property type="match status" value="1"/>
</dbReference>
<evidence type="ECO:0008006" key="10">
    <source>
        <dbReference type="Google" id="ProtNLM"/>
    </source>
</evidence>
<dbReference type="Proteomes" id="UP000093366">
    <property type="component" value="Unassembled WGS sequence"/>
</dbReference>
<protein>
    <recommendedName>
        <fullName evidence="10">Lipoprotein</fullName>
    </recommendedName>
</protein>
<name>A0A1C0TL73_9GAMM</name>
<proteinExistence type="predicted"/>
<keyword evidence="4" id="KW-0564">Palmitate</keyword>
<keyword evidence="3" id="KW-0472">Membrane</keyword>
<organism evidence="8 9">
    <name type="scientific">Pseudoalteromonas luteoviolacea</name>
    <dbReference type="NCBI Taxonomy" id="43657"/>
    <lineage>
        <taxon>Bacteria</taxon>
        <taxon>Pseudomonadati</taxon>
        <taxon>Pseudomonadota</taxon>
        <taxon>Gammaproteobacteria</taxon>
        <taxon>Alteromonadales</taxon>
        <taxon>Pseudoalteromonadaceae</taxon>
        <taxon>Pseudoalteromonas</taxon>
    </lineage>
</organism>
<keyword evidence="6" id="KW-0449">Lipoprotein</keyword>
<accession>A0A1C0TL73</accession>
<dbReference type="InterPro" id="IPR032831">
    <property type="entry name" value="LptM_cons"/>
</dbReference>
<keyword evidence="2" id="KW-0732">Signal</keyword>
<evidence type="ECO:0000256" key="7">
    <source>
        <dbReference type="SAM" id="MobiDB-lite"/>
    </source>
</evidence>
<comment type="caution">
    <text evidence="8">The sequence shown here is derived from an EMBL/GenBank/DDBJ whole genome shotgun (WGS) entry which is preliminary data.</text>
</comment>